<evidence type="ECO:0000313" key="5">
    <source>
        <dbReference type="Proteomes" id="UP001059824"/>
    </source>
</evidence>
<dbReference type="InterPro" id="IPR011050">
    <property type="entry name" value="Pectin_lyase_fold/virulence"/>
</dbReference>
<sequence>MGLAIKSKRRGGLILTVIAAFALVAQPMYGLIADQVAHAAGNVTINEVSSASSPEWVELYAPADTNLAGWVVQFDANDGTAQKKILTSADVTDANGLFVVETTTTWLTNTGDVIKLYDGTTLKQTVTVPNLTAAQSYRADYDGASAFAISGTPTKGITNGTAPALTLAQRVAAAAPGDTIDITNDEVIPSQVVITKPLIIKSSTGAKLSTPNALTGILGIQSNNVTIDGLIFESNFDIGESQVVRGLEISSYTGITVKNNRFLNLRQPAYINDNAQVTVINNYTNQTKGWVILSNSNVSFSGNTWGTNVLDIAIIAGATNNYSDAQVVAMSDTNADAVVENQFGGSKRLSDAYVTQTSNGNSGDEGSKWNPYTSIQSGVGRIVPGGTVHVANGTYSQSTSVDKSATVKAESQAARVIGGPSYNDTAFRVAAPNVTIDGFSIGDTSSMVGTVGVDLGGSAGAVVKNNVIEHNQRGISLAGASNVTLDSNTVRDNNANPENNAGIWGDAVSGITIVNSAFSGASNTSINLAGSSNIVLSRNTFTSGANAAVLWGDSNVTLQDNLLSGLSSTGFFVTGTIGLNATNNTLTASTTGKSAFSISTASGAQSSDITLTGNKITGYTNGLNVGSGSFSGTVAATKNWWGSATGPQDTNSTDGSTPAANAAGTGVAVNGAARYGSWCLSVACTDFYGALTAPTNLTPPAGAFTRDRGFSMTWNVVPGASIYEYRTANTLVDATTLGPIIYSDNSASSNYSVAGGKVTRGNSGTPDADYYWQVRAGDGSGSWGPWSAISKVTVDNVAPTSTNDLASLVRGSLIIHHTITDNTQPASGKLRIWKQNSDGSLDNSKFYASANAVATDSAGVATYALNTASQLYGDGKYTAKFTSRDAAGNESVQEKVFTVDNTAPTVTVKSGAIGNTTSKIFSNVSLSLYDAYQVDRYVLNGQMVDFTNNTYSDANFQNIKSKLVQGSNTFVLYDVAGNTTTYVFNYDTVAPAAPTHQSPGADTIQSSNDFWFDWSDVSDAVSYEMQNSQNPAIGADGSFTNVQWTGDYQQIQPIESQARSVGANGTWYWQVRAVDAAGNKSTWTAPWKVTIDHDAPHVPVDLTWVAQGGASVTSGNATNVAQGTLGWNHALSDSDVDHYKYYFWTNIPGYFNGQANAWSTSDASYFTNSSIGGSIWTNFDHREGTYYFCVKAIDFAGNESSCSDTFSILYDATAPIAHVTASSYDAAAKQLTVQGDTSDTTDEVTVEYAGASYVATVDSDKKWTVTIPTPASPDGQVVTAFARDTAGNVTNPGATHTVAVAPAAEPSGNINGGQSDGSGEGNGTTAQRSVVTTLPSVLGAVLPVFIVSATTPTVATTLPTGNVAVDSAQQATVLGSETTSNSASGGDDESNVKGAADEKTSANWFATNWWWLVLLLAAIGGTWWLLVARRRRVAENA</sequence>
<dbReference type="SUPFAM" id="SSF51126">
    <property type="entry name" value="Pectin lyase-like"/>
    <property type="match status" value="2"/>
</dbReference>
<dbReference type="InterPro" id="IPR036415">
    <property type="entry name" value="Lamin_tail_dom_sf"/>
</dbReference>
<dbReference type="NCBIfam" id="TIGR03804">
    <property type="entry name" value="para_beta_helix"/>
    <property type="match status" value="1"/>
</dbReference>
<gene>
    <name evidence="4" type="ORF">GII36_01365</name>
</gene>
<reference evidence="4" key="1">
    <citation type="journal article" date="2021" name="Nat. Microbiol.">
        <title>Cocultivation of an ultrasmall environmental parasitic bacterium with lytic ability against bacteria associated with wastewater foams.</title>
        <authorList>
            <person name="Batinovic S."/>
            <person name="Rose J.J.A."/>
            <person name="Ratcliffe J."/>
            <person name="Seviour R.J."/>
            <person name="Petrovski S."/>
        </authorList>
    </citation>
    <scope>NUCLEOTIDE SEQUENCE</scope>
    <source>
        <strain evidence="4">JR1</strain>
    </source>
</reference>
<feature type="region of interest" description="Disordered" evidence="1">
    <location>
        <begin position="1303"/>
        <end position="1326"/>
    </location>
</feature>
<feature type="compositionally biased region" description="Polar residues" evidence="1">
    <location>
        <begin position="1374"/>
        <end position="1384"/>
    </location>
</feature>
<dbReference type="Gene3D" id="2.60.40.10">
    <property type="entry name" value="Immunoglobulins"/>
    <property type="match status" value="4"/>
</dbReference>
<dbReference type="Gene3D" id="2.160.20.10">
    <property type="entry name" value="Single-stranded right-handed beta-helix, Pectin lyase-like"/>
    <property type="match status" value="1"/>
</dbReference>
<feature type="domain" description="Periplasmic copper-binding protein NosD beta helix" evidence="3">
    <location>
        <begin position="426"/>
        <end position="543"/>
    </location>
</feature>
<dbReference type="InterPro" id="IPR022441">
    <property type="entry name" value="Para_beta_helix_rpt-2"/>
</dbReference>
<keyword evidence="2" id="KW-0472">Membrane</keyword>
<dbReference type="Proteomes" id="UP001059824">
    <property type="component" value="Chromosome"/>
</dbReference>
<accession>A0A857ML36</accession>
<proteinExistence type="predicted"/>
<keyword evidence="5" id="KW-1185">Reference proteome</keyword>
<dbReference type="SMART" id="SM00710">
    <property type="entry name" value="PbH1"/>
    <property type="match status" value="8"/>
</dbReference>
<dbReference type="InterPro" id="IPR013783">
    <property type="entry name" value="Ig-like_fold"/>
</dbReference>
<keyword evidence="2" id="KW-0812">Transmembrane</keyword>
<dbReference type="InterPro" id="IPR006626">
    <property type="entry name" value="PbH1"/>
</dbReference>
<dbReference type="SUPFAM" id="SSF74853">
    <property type="entry name" value="Lamin A/C globular tail domain"/>
    <property type="match status" value="1"/>
</dbReference>
<feature type="transmembrane region" description="Helical" evidence="2">
    <location>
        <begin position="1409"/>
        <end position="1427"/>
    </location>
</feature>
<evidence type="ECO:0000256" key="2">
    <source>
        <dbReference type="SAM" id="Phobius"/>
    </source>
</evidence>
<name>A0A857ML36_9BACT</name>
<dbReference type="RefSeq" id="WP_260763857.1">
    <property type="nucleotide sequence ID" value="NZ_CP045921.1"/>
</dbReference>
<feature type="compositionally biased region" description="Gly residues" evidence="1">
    <location>
        <begin position="1310"/>
        <end position="1322"/>
    </location>
</feature>
<feature type="region of interest" description="Disordered" evidence="1">
    <location>
        <begin position="1374"/>
        <end position="1395"/>
    </location>
</feature>
<evidence type="ECO:0000259" key="3">
    <source>
        <dbReference type="Pfam" id="PF05048"/>
    </source>
</evidence>
<evidence type="ECO:0000256" key="1">
    <source>
        <dbReference type="SAM" id="MobiDB-lite"/>
    </source>
</evidence>
<protein>
    <recommendedName>
        <fullName evidence="3">Periplasmic copper-binding protein NosD beta helix domain-containing protein</fullName>
    </recommendedName>
</protein>
<dbReference type="InterPro" id="IPR007742">
    <property type="entry name" value="NosD_dom"/>
</dbReference>
<dbReference type="Pfam" id="PF05048">
    <property type="entry name" value="NosD"/>
    <property type="match status" value="1"/>
</dbReference>
<dbReference type="EMBL" id="CP045921">
    <property type="protein sequence ID" value="QHN42495.1"/>
    <property type="molecule type" value="Genomic_DNA"/>
</dbReference>
<organism evidence="4 5">
    <name type="scientific">Candidatus Mycosynbacter amalyticus</name>
    <dbReference type="NCBI Taxonomy" id="2665156"/>
    <lineage>
        <taxon>Bacteria</taxon>
        <taxon>Candidatus Saccharimonadota</taxon>
        <taxon>Candidatus Saccharimonadota incertae sedis</taxon>
        <taxon>Candidatus Mycosynbacter</taxon>
    </lineage>
</organism>
<dbReference type="InterPro" id="IPR012334">
    <property type="entry name" value="Pectin_lyas_fold"/>
</dbReference>
<keyword evidence="2" id="KW-1133">Transmembrane helix</keyword>
<evidence type="ECO:0000313" key="4">
    <source>
        <dbReference type="EMBL" id="QHN42495.1"/>
    </source>
</evidence>
<dbReference type="KEGG" id="mama:GII36_01365"/>